<dbReference type="PROSITE" id="PS51760">
    <property type="entry name" value="GH10_2"/>
    <property type="match status" value="1"/>
</dbReference>
<dbReference type="InterPro" id="IPR044846">
    <property type="entry name" value="GH10"/>
</dbReference>
<name>A0A1I4IEI1_9BACI</name>
<proteinExistence type="inferred from homology"/>
<keyword evidence="4 8" id="KW-0378">Hydrolase</keyword>
<dbReference type="PANTHER" id="PTHR31490:SF90">
    <property type="entry name" value="ENDO-1,4-BETA-XYLANASE A"/>
    <property type="match status" value="1"/>
</dbReference>
<evidence type="ECO:0000256" key="3">
    <source>
        <dbReference type="ARBA" id="ARBA00022651"/>
    </source>
</evidence>
<dbReference type="PANTHER" id="PTHR31490">
    <property type="entry name" value="GLYCOSYL HYDROLASE"/>
    <property type="match status" value="1"/>
</dbReference>
<dbReference type="STRING" id="334253.SAMN04487943_10238"/>
<dbReference type="Proteomes" id="UP000198565">
    <property type="component" value="Unassembled WGS sequence"/>
</dbReference>
<evidence type="ECO:0000256" key="5">
    <source>
        <dbReference type="ARBA" id="ARBA00023277"/>
    </source>
</evidence>
<dbReference type="EMBL" id="FOTR01000002">
    <property type="protein sequence ID" value="SFL52191.1"/>
    <property type="molecule type" value="Genomic_DNA"/>
</dbReference>
<protein>
    <recommendedName>
        <fullName evidence="8">Beta-xylanase</fullName>
        <ecNumber evidence="8">3.2.1.8</ecNumber>
    </recommendedName>
</protein>
<evidence type="ECO:0000256" key="7">
    <source>
        <dbReference type="ARBA" id="ARBA00023326"/>
    </source>
</evidence>
<dbReference type="RefSeq" id="WP_091481366.1">
    <property type="nucleotide sequence ID" value="NZ_FOTR01000002.1"/>
</dbReference>
<feature type="domain" description="GH10" evidence="9">
    <location>
        <begin position="2"/>
        <end position="330"/>
    </location>
</feature>
<dbReference type="GO" id="GO:0045493">
    <property type="term" value="P:xylan catabolic process"/>
    <property type="evidence" value="ECO:0007669"/>
    <property type="project" value="UniProtKB-KW"/>
</dbReference>
<evidence type="ECO:0000256" key="6">
    <source>
        <dbReference type="ARBA" id="ARBA00023295"/>
    </source>
</evidence>
<comment type="pathway">
    <text evidence="2">Glycan degradation; xylan degradation.</text>
</comment>
<evidence type="ECO:0000256" key="2">
    <source>
        <dbReference type="ARBA" id="ARBA00004851"/>
    </source>
</evidence>
<evidence type="ECO:0000313" key="11">
    <source>
        <dbReference type="Proteomes" id="UP000198565"/>
    </source>
</evidence>
<keyword evidence="6 8" id="KW-0326">Glycosidase</keyword>
<dbReference type="PRINTS" id="PR00134">
    <property type="entry name" value="GLHYDRLASE10"/>
</dbReference>
<dbReference type="InterPro" id="IPR001000">
    <property type="entry name" value="GH10_dom"/>
</dbReference>
<dbReference type="OrthoDB" id="9809277at2"/>
<dbReference type="SUPFAM" id="SSF51445">
    <property type="entry name" value="(Trans)glycosidases"/>
    <property type="match status" value="1"/>
</dbReference>
<evidence type="ECO:0000259" key="9">
    <source>
        <dbReference type="PROSITE" id="PS51760"/>
    </source>
</evidence>
<dbReference type="EC" id="3.2.1.8" evidence="8"/>
<keyword evidence="5 8" id="KW-0119">Carbohydrate metabolism</keyword>
<keyword evidence="11" id="KW-1185">Reference proteome</keyword>
<evidence type="ECO:0000256" key="8">
    <source>
        <dbReference type="RuleBase" id="RU361174"/>
    </source>
</evidence>
<evidence type="ECO:0000256" key="4">
    <source>
        <dbReference type="ARBA" id="ARBA00022801"/>
    </source>
</evidence>
<comment type="similarity">
    <text evidence="8">Belongs to the glycosyl hydrolase 10 (cellulase F) family.</text>
</comment>
<organism evidence="10 11">
    <name type="scientific">Gracilibacillus orientalis</name>
    <dbReference type="NCBI Taxonomy" id="334253"/>
    <lineage>
        <taxon>Bacteria</taxon>
        <taxon>Bacillati</taxon>
        <taxon>Bacillota</taxon>
        <taxon>Bacilli</taxon>
        <taxon>Bacillales</taxon>
        <taxon>Bacillaceae</taxon>
        <taxon>Gracilibacillus</taxon>
    </lineage>
</organism>
<gene>
    <name evidence="10" type="ORF">SAMN04487943_10238</name>
</gene>
<dbReference type="InterPro" id="IPR017853">
    <property type="entry name" value="GH"/>
</dbReference>
<dbReference type="GO" id="GO:0031176">
    <property type="term" value="F:endo-1,4-beta-xylanase activity"/>
    <property type="evidence" value="ECO:0007669"/>
    <property type="project" value="UniProtKB-EC"/>
</dbReference>
<evidence type="ECO:0000256" key="1">
    <source>
        <dbReference type="ARBA" id="ARBA00000681"/>
    </source>
</evidence>
<keyword evidence="7 8" id="KW-0624">Polysaccharide degradation</keyword>
<evidence type="ECO:0000313" key="10">
    <source>
        <dbReference type="EMBL" id="SFL52191.1"/>
    </source>
</evidence>
<dbReference type="SMART" id="SM00633">
    <property type="entry name" value="Glyco_10"/>
    <property type="match status" value="1"/>
</dbReference>
<sequence>MTEQIPSFYQQFEKDFKIGAAINQRTMRSSEHVIKKHFNSLTAENEMKFESLHPSENEYNFEISDKMVAFAEEHQKAMRGHTLVWHNQTSDWIFEQNGGLVDADTLLKRMKEHIDTVVGRYKGKIYSWDVVNEVIADEEDKFYRDSKWYQVLGASFIEKAFEYAHLKDPDATLLYNDYNESNPAKRDKIYQLVKQLKEKDVPVHGVGMQAHWNIYDPSLDNIRKAIEKYASLGVEVQITEMDVSMFAFDDKRTDLTEPTDEMKALQTERYLKFFDVFKEYKDHIGAITFWGVADDYTWLHDFPVKGRKNWPFLFDKNQQPKQVLQKILQSDRSIFTNY</sequence>
<dbReference type="AlphaFoldDB" id="A0A1I4IEI1"/>
<accession>A0A1I4IEI1</accession>
<keyword evidence="3 10" id="KW-0858">Xylan degradation</keyword>
<dbReference type="Pfam" id="PF00331">
    <property type="entry name" value="Glyco_hydro_10"/>
    <property type="match status" value="1"/>
</dbReference>
<comment type="catalytic activity">
    <reaction evidence="1 8">
        <text>Endohydrolysis of (1-&gt;4)-beta-D-xylosidic linkages in xylans.</text>
        <dbReference type="EC" id="3.2.1.8"/>
    </reaction>
</comment>
<reference evidence="11" key="1">
    <citation type="submission" date="2016-10" db="EMBL/GenBank/DDBJ databases">
        <authorList>
            <person name="Varghese N."/>
            <person name="Submissions S."/>
        </authorList>
    </citation>
    <scope>NUCLEOTIDE SEQUENCE [LARGE SCALE GENOMIC DNA]</scope>
    <source>
        <strain evidence="11">CGMCC 1.4250</strain>
    </source>
</reference>
<dbReference type="Gene3D" id="3.20.20.80">
    <property type="entry name" value="Glycosidases"/>
    <property type="match status" value="1"/>
</dbReference>